<evidence type="ECO:0000313" key="5">
    <source>
        <dbReference type="Proteomes" id="UP000290900"/>
    </source>
</evidence>
<dbReference type="Pfam" id="PF09631">
    <property type="entry name" value="Sen15"/>
    <property type="match status" value="1"/>
</dbReference>
<dbReference type="GO" id="GO:0003676">
    <property type="term" value="F:nucleic acid binding"/>
    <property type="evidence" value="ECO:0007669"/>
    <property type="project" value="InterPro"/>
</dbReference>
<evidence type="ECO:0000259" key="3">
    <source>
        <dbReference type="Pfam" id="PF09631"/>
    </source>
</evidence>
<dbReference type="OrthoDB" id="10002170at2759"/>
<sequence length="117" mass="13502">MITNRATCIKVRTNLVHYNLWSDVSLVEFEEETLHEKLMLLKGKNPKSEEENSNGYDYVLPVLKQTKLTLQDIDLIFQHLTEMEGYEVGKIVLGIMDFDGTVVYYNIHPGVQKPKNS</sequence>
<evidence type="ECO:0000256" key="1">
    <source>
        <dbReference type="ARBA" id="ARBA00006091"/>
    </source>
</evidence>
<gene>
    <name evidence="4" type="ORF">BRENAR_LOCUS17</name>
</gene>
<dbReference type="Proteomes" id="UP000290900">
    <property type="component" value="Unassembled WGS sequence"/>
</dbReference>
<dbReference type="STRING" id="13370.A0A448YEH5"/>
<dbReference type="AlphaFoldDB" id="A0A448YEH5"/>
<keyword evidence="2" id="KW-0819">tRNA processing</keyword>
<organism evidence="4 5">
    <name type="scientific">Brettanomyces naardenensis</name>
    <name type="common">Yeast</name>
    <dbReference type="NCBI Taxonomy" id="13370"/>
    <lineage>
        <taxon>Eukaryota</taxon>
        <taxon>Fungi</taxon>
        <taxon>Dikarya</taxon>
        <taxon>Ascomycota</taxon>
        <taxon>Saccharomycotina</taxon>
        <taxon>Pichiomycetes</taxon>
        <taxon>Pichiales</taxon>
        <taxon>Pichiaceae</taxon>
        <taxon>Brettanomyces</taxon>
    </lineage>
</organism>
<evidence type="ECO:0000256" key="2">
    <source>
        <dbReference type="ARBA" id="ARBA00022694"/>
    </source>
</evidence>
<dbReference type="EMBL" id="CAACVR010000001">
    <property type="protein sequence ID" value="VEU19278.1"/>
    <property type="molecule type" value="Genomic_DNA"/>
</dbReference>
<reference evidence="4 5" key="1">
    <citation type="submission" date="2018-12" db="EMBL/GenBank/DDBJ databases">
        <authorList>
            <person name="Tiukova I."/>
            <person name="Dainat J."/>
        </authorList>
    </citation>
    <scope>NUCLEOTIDE SEQUENCE [LARGE SCALE GENOMIC DNA]</scope>
</reference>
<dbReference type="InParanoid" id="A0A448YEH5"/>
<dbReference type="PANTHER" id="PTHR28518:SF1">
    <property type="entry name" value="TRNA-SPLICING ENDONUCLEASE SUBUNIT SEN15"/>
    <property type="match status" value="1"/>
</dbReference>
<accession>A0A448YEH5</accession>
<comment type="similarity">
    <text evidence="1">Belongs to the SEN15 family.</text>
</comment>
<dbReference type="InterPro" id="IPR042777">
    <property type="entry name" value="Sen15_fungi"/>
</dbReference>
<keyword evidence="5" id="KW-1185">Reference proteome</keyword>
<dbReference type="SUPFAM" id="SSF53032">
    <property type="entry name" value="tRNA-intron endonuclease catalytic domain-like"/>
    <property type="match status" value="1"/>
</dbReference>
<protein>
    <submittedName>
        <fullName evidence="4">DEKNAAC100680</fullName>
    </submittedName>
</protein>
<dbReference type="InterPro" id="IPR018593">
    <property type="entry name" value="tRNA-endonuc_su_Sen15"/>
</dbReference>
<dbReference type="GO" id="GO:0000213">
    <property type="term" value="F:tRNA-intron lyase activity"/>
    <property type="evidence" value="ECO:0007669"/>
    <property type="project" value="TreeGrafter"/>
</dbReference>
<dbReference type="Gene3D" id="3.40.1350.10">
    <property type="match status" value="1"/>
</dbReference>
<dbReference type="InterPro" id="IPR036167">
    <property type="entry name" value="tRNA_intron_Endo_cat-like_sf"/>
</dbReference>
<dbReference type="GO" id="GO:0000214">
    <property type="term" value="C:tRNA-intron endonuclease complex"/>
    <property type="evidence" value="ECO:0007669"/>
    <property type="project" value="InterPro"/>
</dbReference>
<dbReference type="FunCoup" id="A0A448YEH5">
    <property type="interactions" value="86"/>
</dbReference>
<evidence type="ECO:0000313" key="4">
    <source>
        <dbReference type="EMBL" id="VEU19278.1"/>
    </source>
</evidence>
<dbReference type="PANTHER" id="PTHR28518">
    <property type="entry name" value="TRNA-SPLICING ENDONUCLEASE SUBUNIT SEN15"/>
    <property type="match status" value="1"/>
</dbReference>
<proteinExistence type="inferred from homology"/>
<name>A0A448YEH5_BRENA</name>
<dbReference type="InterPro" id="IPR011856">
    <property type="entry name" value="tRNA_endonuc-like_dom_sf"/>
</dbReference>
<dbReference type="GO" id="GO:0000379">
    <property type="term" value="P:tRNA-type intron splice site recognition and cleavage"/>
    <property type="evidence" value="ECO:0007669"/>
    <property type="project" value="InterPro"/>
</dbReference>
<feature type="domain" description="tRNA-splicing endonuclease subunit Sen15" evidence="3">
    <location>
        <begin position="11"/>
        <end position="116"/>
    </location>
</feature>